<proteinExistence type="predicted"/>
<accession>A0AA35T055</accession>
<name>A0AA35T055_GEOBA</name>
<dbReference type="EMBL" id="CASHTH010003005">
    <property type="protein sequence ID" value="CAI8038687.1"/>
    <property type="molecule type" value="Genomic_DNA"/>
</dbReference>
<reference evidence="1" key="1">
    <citation type="submission" date="2023-03" db="EMBL/GenBank/DDBJ databases">
        <authorList>
            <person name="Steffen K."/>
            <person name="Cardenas P."/>
        </authorList>
    </citation>
    <scope>NUCLEOTIDE SEQUENCE</scope>
</reference>
<sequence>NRHRRIFVQYRVPPLTAIDANLRNFSIVREDAQIILRYSTLLLHVGNYQNSSLANNKHSQKHYDFIKQHCLLRVCCL</sequence>
<evidence type="ECO:0000313" key="1">
    <source>
        <dbReference type="EMBL" id="CAI8038687.1"/>
    </source>
</evidence>
<dbReference type="Proteomes" id="UP001174909">
    <property type="component" value="Unassembled WGS sequence"/>
</dbReference>
<gene>
    <name evidence="1" type="ORF">GBAR_LOCUS21574</name>
</gene>
<protein>
    <submittedName>
        <fullName evidence="1">Uncharacterized protein</fullName>
    </submittedName>
</protein>
<keyword evidence="2" id="KW-1185">Reference proteome</keyword>
<feature type="non-terminal residue" evidence="1">
    <location>
        <position position="1"/>
    </location>
</feature>
<organism evidence="1 2">
    <name type="scientific">Geodia barretti</name>
    <name type="common">Barrett's horny sponge</name>
    <dbReference type="NCBI Taxonomy" id="519541"/>
    <lineage>
        <taxon>Eukaryota</taxon>
        <taxon>Metazoa</taxon>
        <taxon>Porifera</taxon>
        <taxon>Demospongiae</taxon>
        <taxon>Heteroscleromorpha</taxon>
        <taxon>Tetractinellida</taxon>
        <taxon>Astrophorina</taxon>
        <taxon>Geodiidae</taxon>
        <taxon>Geodia</taxon>
    </lineage>
</organism>
<dbReference type="AlphaFoldDB" id="A0AA35T055"/>
<comment type="caution">
    <text evidence="1">The sequence shown here is derived from an EMBL/GenBank/DDBJ whole genome shotgun (WGS) entry which is preliminary data.</text>
</comment>
<evidence type="ECO:0000313" key="2">
    <source>
        <dbReference type="Proteomes" id="UP001174909"/>
    </source>
</evidence>